<feature type="signal peptide" evidence="7">
    <location>
        <begin position="1"/>
        <end position="26"/>
    </location>
</feature>
<organism evidence="9 10">
    <name type="scientific">Faecousia intestinalis</name>
    <dbReference type="NCBI Taxonomy" id="3133167"/>
    <lineage>
        <taxon>Bacteria</taxon>
        <taxon>Bacillati</taxon>
        <taxon>Bacillota</taxon>
        <taxon>Clostridia</taxon>
        <taxon>Eubacteriales</taxon>
        <taxon>Oscillospiraceae</taxon>
        <taxon>Faecousia</taxon>
    </lineage>
</organism>
<feature type="chain" id="PRO_5045335022" description="Cell shape-determining protein MreC" evidence="7">
    <location>
        <begin position="27"/>
        <end position="276"/>
    </location>
</feature>
<dbReference type="RefSeq" id="WP_349134451.1">
    <property type="nucleotide sequence ID" value="NZ_JBBMFF010000045.1"/>
</dbReference>
<evidence type="ECO:0000256" key="6">
    <source>
        <dbReference type="SAM" id="Coils"/>
    </source>
</evidence>
<dbReference type="EMBL" id="JBBMFF010000045">
    <property type="protein sequence ID" value="MEQ2509740.1"/>
    <property type="molecule type" value="Genomic_DNA"/>
</dbReference>
<evidence type="ECO:0000256" key="4">
    <source>
        <dbReference type="ARBA" id="ARBA00032089"/>
    </source>
</evidence>
<evidence type="ECO:0000256" key="7">
    <source>
        <dbReference type="SAM" id="SignalP"/>
    </source>
</evidence>
<dbReference type="PANTHER" id="PTHR34138">
    <property type="entry name" value="CELL SHAPE-DETERMINING PROTEIN MREC"/>
    <property type="match status" value="1"/>
</dbReference>
<comment type="function">
    <text evidence="5">Involved in formation and maintenance of cell shape.</text>
</comment>
<evidence type="ECO:0000256" key="5">
    <source>
        <dbReference type="PIRNR" id="PIRNR038471"/>
    </source>
</evidence>
<reference evidence="9 10" key="1">
    <citation type="submission" date="2024-03" db="EMBL/GenBank/DDBJ databases">
        <title>Human intestinal bacterial collection.</title>
        <authorList>
            <person name="Pauvert C."/>
            <person name="Hitch T.C.A."/>
            <person name="Clavel T."/>
        </authorList>
    </citation>
    <scope>NUCLEOTIDE SEQUENCE [LARGE SCALE GENOMIC DNA]</scope>
    <source>
        <strain evidence="9 10">CLA-AA-H192</strain>
    </source>
</reference>
<comment type="similarity">
    <text evidence="1 5">Belongs to the MreC family.</text>
</comment>
<dbReference type="PIRSF" id="PIRSF038471">
    <property type="entry name" value="MreC"/>
    <property type="match status" value="1"/>
</dbReference>
<dbReference type="InterPro" id="IPR042177">
    <property type="entry name" value="Cell/Rod_1"/>
</dbReference>
<dbReference type="Pfam" id="PF04085">
    <property type="entry name" value="MreC"/>
    <property type="match status" value="1"/>
</dbReference>
<sequence>MKKLFRGRVRLILLLAVLLAAATALTAALSGTAWGSRTVQAVLTPFRSGFSALTRQAERYYNYLFNYESLSAENDYLRRQISSMENEVRTADSLQRENERLKELLGLQEEHEDYRFNEAYIVSWDSSSWKSTFTIGKGTRSGLETGMVVVTEYGQVVGLITDIGPNWATVTTVLDTSLEISASVASAGYTGVVQGAYTTNASGKLRMNYLPSDAVLRNNDQVVTTGSTVYPKGLILGYVEDAGFDETGVAKYAMLRPAADLEDLEQVFVITDYVSE</sequence>
<dbReference type="InterPro" id="IPR042175">
    <property type="entry name" value="Cell/Rod_MreC_2"/>
</dbReference>
<protein>
    <recommendedName>
        <fullName evidence="2 5">Cell shape-determining protein MreC</fullName>
    </recommendedName>
    <alternativeName>
        <fullName evidence="4 5">Cell shape protein MreC</fullName>
    </alternativeName>
</protein>
<evidence type="ECO:0000313" key="10">
    <source>
        <dbReference type="Proteomes" id="UP001491552"/>
    </source>
</evidence>
<dbReference type="Proteomes" id="UP001491552">
    <property type="component" value="Unassembled WGS sequence"/>
</dbReference>
<dbReference type="InterPro" id="IPR007221">
    <property type="entry name" value="MreC"/>
</dbReference>
<dbReference type="Gene3D" id="2.40.10.340">
    <property type="entry name" value="Rod shape-determining protein MreC, domain 1"/>
    <property type="match status" value="1"/>
</dbReference>
<keyword evidence="10" id="KW-1185">Reference proteome</keyword>
<keyword evidence="3 5" id="KW-0133">Cell shape</keyword>
<dbReference type="Gene3D" id="2.40.10.350">
    <property type="entry name" value="Rod shape-determining protein MreC, domain 2"/>
    <property type="match status" value="1"/>
</dbReference>
<feature type="coiled-coil region" evidence="6">
    <location>
        <begin position="67"/>
        <end position="111"/>
    </location>
</feature>
<gene>
    <name evidence="9" type="primary">mreC</name>
    <name evidence="9" type="ORF">WMO66_00525</name>
</gene>
<dbReference type="PANTHER" id="PTHR34138:SF1">
    <property type="entry name" value="CELL SHAPE-DETERMINING PROTEIN MREC"/>
    <property type="match status" value="1"/>
</dbReference>
<feature type="domain" description="Rod shape-determining protein MreC beta-barrel core" evidence="8">
    <location>
        <begin position="121"/>
        <end position="270"/>
    </location>
</feature>
<evidence type="ECO:0000256" key="1">
    <source>
        <dbReference type="ARBA" id="ARBA00009369"/>
    </source>
</evidence>
<evidence type="ECO:0000313" key="9">
    <source>
        <dbReference type="EMBL" id="MEQ2509740.1"/>
    </source>
</evidence>
<name>A0ABV1G2U8_9FIRM</name>
<dbReference type="NCBIfam" id="TIGR00219">
    <property type="entry name" value="mreC"/>
    <property type="match status" value="1"/>
</dbReference>
<evidence type="ECO:0000259" key="8">
    <source>
        <dbReference type="Pfam" id="PF04085"/>
    </source>
</evidence>
<evidence type="ECO:0000256" key="3">
    <source>
        <dbReference type="ARBA" id="ARBA00022960"/>
    </source>
</evidence>
<evidence type="ECO:0000256" key="2">
    <source>
        <dbReference type="ARBA" id="ARBA00013855"/>
    </source>
</evidence>
<keyword evidence="7" id="KW-0732">Signal</keyword>
<comment type="caution">
    <text evidence="9">The sequence shown here is derived from an EMBL/GenBank/DDBJ whole genome shotgun (WGS) entry which is preliminary data.</text>
</comment>
<proteinExistence type="inferred from homology"/>
<keyword evidence="6" id="KW-0175">Coiled coil</keyword>
<accession>A0ABV1G2U8</accession>
<dbReference type="InterPro" id="IPR055342">
    <property type="entry name" value="MreC_beta-barrel_core"/>
</dbReference>